<dbReference type="Pfam" id="PF08214">
    <property type="entry name" value="HAT_KAT11"/>
    <property type="match status" value="1"/>
</dbReference>
<dbReference type="SMART" id="SM01250">
    <property type="entry name" value="KAT11"/>
    <property type="match status" value="1"/>
</dbReference>
<dbReference type="GO" id="GO:0005634">
    <property type="term" value="C:nucleus"/>
    <property type="evidence" value="ECO:0007669"/>
    <property type="project" value="UniProtKB-SubCell"/>
</dbReference>
<dbReference type="GO" id="GO:0032931">
    <property type="term" value="F:histone H3K56 acetyltransferase activity"/>
    <property type="evidence" value="ECO:0007669"/>
    <property type="project" value="TreeGrafter"/>
</dbReference>
<dbReference type="EC" id="2.3.1.48" evidence="2"/>
<keyword evidence="7" id="KW-0804">Transcription</keyword>
<dbReference type="InterPro" id="IPR016849">
    <property type="entry name" value="Rtt109"/>
</dbReference>
<comment type="caution">
    <text evidence="10">The sequence shown here is derived from an EMBL/GenBank/DDBJ whole genome shotgun (WGS) entry which is preliminary data.</text>
</comment>
<organism evidence="10 11">
    <name type="scientific">Ogataea polymorpha</name>
    <dbReference type="NCBI Taxonomy" id="460523"/>
    <lineage>
        <taxon>Eukaryota</taxon>
        <taxon>Fungi</taxon>
        <taxon>Dikarya</taxon>
        <taxon>Ascomycota</taxon>
        <taxon>Saccharomycotina</taxon>
        <taxon>Pichiomycetes</taxon>
        <taxon>Pichiales</taxon>
        <taxon>Pichiaceae</taxon>
        <taxon>Ogataea</taxon>
    </lineage>
</organism>
<evidence type="ECO:0000256" key="5">
    <source>
        <dbReference type="ARBA" id="ARBA00022990"/>
    </source>
</evidence>
<evidence type="ECO:0000256" key="3">
    <source>
        <dbReference type="ARBA" id="ARBA00022679"/>
    </source>
</evidence>
<dbReference type="InterPro" id="IPR051236">
    <property type="entry name" value="HAT_RTT109-like"/>
</dbReference>
<keyword evidence="3" id="KW-0808">Transferase</keyword>
<proteinExistence type="predicted"/>
<keyword evidence="11" id="KW-1185">Reference proteome</keyword>
<keyword evidence="8" id="KW-0539">Nucleus</keyword>
<reference evidence="10" key="1">
    <citation type="journal article" date="2021" name="Open Biol.">
        <title>Shared evolutionary footprints suggest mitochondrial oxidative damage underlies multiple complex I losses in fungi.</title>
        <authorList>
            <person name="Schikora-Tamarit M.A."/>
            <person name="Marcet-Houben M."/>
            <person name="Nosek J."/>
            <person name="Gabaldon T."/>
        </authorList>
    </citation>
    <scope>NUCLEOTIDE SEQUENCE</scope>
    <source>
        <strain evidence="10">NCAIM Y.01608</strain>
    </source>
</reference>
<comment type="catalytic activity">
    <reaction evidence="9">
        <text>L-lysyl-[histone] + acetyl-CoA = N(6)-acetyl-L-lysyl-[histone] + CoA + H(+)</text>
        <dbReference type="Rhea" id="RHEA:21992"/>
        <dbReference type="Rhea" id="RHEA-COMP:9845"/>
        <dbReference type="Rhea" id="RHEA-COMP:11338"/>
        <dbReference type="ChEBI" id="CHEBI:15378"/>
        <dbReference type="ChEBI" id="CHEBI:29969"/>
        <dbReference type="ChEBI" id="CHEBI:57287"/>
        <dbReference type="ChEBI" id="CHEBI:57288"/>
        <dbReference type="ChEBI" id="CHEBI:61930"/>
        <dbReference type="EC" id="2.3.1.48"/>
    </reaction>
    <physiologicalReaction direction="left-to-right" evidence="9">
        <dbReference type="Rhea" id="RHEA:21993"/>
    </physiologicalReaction>
</comment>
<dbReference type="PROSITE" id="PS51728">
    <property type="entry name" value="RTT109_HAT"/>
    <property type="match status" value="1"/>
</dbReference>
<evidence type="ECO:0000313" key="11">
    <source>
        <dbReference type="Proteomes" id="UP000788993"/>
    </source>
</evidence>
<keyword evidence="6" id="KW-0805">Transcription regulation</keyword>
<keyword evidence="5" id="KW-0007">Acetylation</keyword>
<evidence type="ECO:0000256" key="2">
    <source>
        <dbReference type="ARBA" id="ARBA00013184"/>
    </source>
</evidence>
<dbReference type="PANTHER" id="PTHR31571:SF2">
    <property type="entry name" value="HISTONE ACETYLTRANSFERASE RTT109"/>
    <property type="match status" value="1"/>
</dbReference>
<evidence type="ECO:0000256" key="7">
    <source>
        <dbReference type="ARBA" id="ARBA00023163"/>
    </source>
</evidence>
<reference evidence="10" key="2">
    <citation type="submission" date="2021-01" db="EMBL/GenBank/DDBJ databases">
        <authorList>
            <person name="Schikora-Tamarit M.A."/>
        </authorList>
    </citation>
    <scope>NUCLEOTIDE SEQUENCE</scope>
    <source>
        <strain evidence="10">NCAIM Y.01608</strain>
    </source>
</reference>
<comment type="subcellular location">
    <subcellularLocation>
        <location evidence="1">Nucleus</location>
    </subcellularLocation>
</comment>
<evidence type="ECO:0000256" key="6">
    <source>
        <dbReference type="ARBA" id="ARBA00023015"/>
    </source>
</evidence>
<evidence type="ECO:0000256" key="1">
    <source>
        <dbReference type="ARBA" id="ARBA00004123"/>
    </source>
</evidence>
<dbReference type="GO" id="GO:0006974">
    <property type="term" value="P:DNA damage response"/>
    <property type="evidence" value="ECO:0007669"/>
    <property type="project" value="UniProtKB-KW"/>
</dbReference>
<evidence type="ECO:0000256" key="9">
    <source>
        <dbReference type="ARBA" id="ARBA00048940"/>
    </source>
</evidence>
<dbReference type="InterPro" id="IPR013178">
    <property type="entry name" value="Histone_AcTrfase_Rtt109/CBP"/>
</dbReference>
<sequence length="415" mass="47644">MTSLAESLEDVLPKDEHFALANMQSTPKLSKPVLYQPERPHTVKIIHFIVLFHKQTPVLATEVYVYLTIAETLKRTIYVSKVDTTGLTKVKFGRVVQRILEWLFEYPVTQYLRDLKVKHTYKTVLKPHPPFTSPVQKALHILVERAKGDKDYGVPQIVESNSYRVPSRFLSVANSDCRTDLVLFTRAESQYLFPNSNKNDGKHILDDEGLLKWWLRSINLSVNKSFTSAQKYVDILNSEPRQIRRYFPENDWKIGSIYNRPEKSHDLAVYNIPLLPDDPKGRFLEHLVVENRAKKVSLSQFWTELAFRQEFRLGRIVGLIGVTGTCNESAPGPLSMLKGKDFENAKKVFTESDYSDSSDVEAIYDRVLEYGVELQKMTGRQDITASFSIPESNKRPVTDLGMLVKRKKSTTKQLS</sequence>
<dbReference type="AlphaFoldDB" id="A0A9P8PDZ7"/>
<gene>
    <name evidence="10" type="ORF">OGATHE_002930</name>
</gene>
<keyword evidence="4" id="KW-0227">DNA damage</keyword>
<dbReference type="PANTHER" id="PTHR31571">
    <property type="entry name" value="ALTERED INHERITANCE OF MITOCHONDRIA PROTEIN 6"/>
    <property type="match status" value="1"/>
</dbReference>
<evidence type="ECO:0000313" key="10">
    <source>
        <dbReference type="EMBL" id="KAH3670117.1"/>
    </source>
</evidence>
<evidence type="ECO:0000256" key="4">
    <source>
        <dbReference type="ARBA" id="ARBA00022763"/>
    </source>
</evidence>
<accession>A0A9P8PDZ7</accession>
<protein>
    <recommendedName>
        <fullName evidence="2">histone acetyltransferase</fullName>
        <ecNumber evidence="2">2.3.1.48</ecNumber>
    </recommendedName>
</protein>
<name>A0A9P8PDZ7_9ASCO</name>
<dbReference type="EMBL" id="JAEUBD010000983">
    <property type="protein sequence ID" value="KAH3670117.1"/>
    <property type="molecule type" value="Genomic_DNA"/>
</dbReference>
<dbReference type="GO" id="GO:0006355">
    <property type="term" value="P:regulation of DNA-templated transcription"/>
    <property type="evidence" value="ECO:0007669"/>
    <property type="project" value="InterPro"/>
</dbReference>
<evidence type="ECO:0000256" key="8">
    <source>
        <dbReference type="ARBA" id="ARBA00023242"/>
    </source>
</evidence>
<dbReference type="Proteomes" id="UP000788993">
    <property type="component" value="Unassembled WGS sequence"/>
</dbReference>